<evidence type="ECO:0000256" key="1">
    <source>
        <dbReference type="SAM" id="Phobius"/>
    </source>
</evidence>
<reference evidence="3 4" key="1">
    <citation type="submission" date="2019-03" db="EMBL/GenBank/DDBJ databases">
        <title>Genomic Encyclopedia of Type Strains, Phase IV (KMG-IV): sequencing the most valuable type-strain genomes for metagenomic binning, comparative biology and taxonomic classification.</title>
        <authorList>
            <person name="Goeker M."/>
        </authorList>
    </citation>
    <scope>NUCLEOTIDE SEQUENCE [LARGE SCALE GENOMIC DNA]</scope>
    <source>
        <strain evidence="3 4">DSM 28867</strain>
    </source>
</reference>
<accession>A0A4R7ZCQ3</accession>
<feature type="transmembrane region" description="Helical" evidence="1">
    <location>
        <begin position="426"/>
        <end position="444"/>
    </location>
</feature>
<evidence type="ECO:0000259" key="2">
    <source>
        <dbReference type="PROSITE" id="PS51462"/>
    </source>
</evidence>
<dbReference type="SUPFAM" id="SSF55811">
    <property type="entry name" value="Nudix"/>
    <property type="match status" value="1"/>
</dbReference>
<protein>
    <recommendedName>
        <fullName evidence="2">Nudix hydrolase domain-containing protein</fullName>
    </recommendedName>
</protein>
<dbReference type="InterPro" id="IPR015797">
    <property type="entry name" value="NUDIX_hydrolase-like_dom_sf"/>
</dbReference>
<dbReference type="InterPro" id="IPR000086">
    <property type="entry name" value="NUDIX_hydrolase_dom"/>
</dbReference>
<sequence length="714" mass="83338">MNKSSKNIYLFELDSVRNSSAKEIILAHEKMYEEIVNKGHCIVLSLNQLTDSQSFLSLLHDEASYKHVFQLFQLGVLKVANYNYSSPSEYIQEVVNRNIEHLEKGDQCSIFPFIFSGIPVSPNDINELRKIKKALTYNSFEELEDELKRERTSRGNPKIKTPRERKLEYIINYLKMIISISLNLNTYVPNSNKLTTFSELLFYVEHLVLSNQIKTNYPEEVSDAIVLLKKARSKIPQNHINNRSSWISLLNTDQTGTSKIMAKSIIDMVYNYTVQENIGNLLKPYQSIKDITFINDFSNKLDDYYNNHVELGDKFNCNEIDWHYLNYSIPATTKRLFKKNKPNINTIHWDTAYRIRKNVNKIYDWENPISKLISNFSWLLQVLIQFIFFILLSILTFILVVEFEIIADELANSFQFLGNLILTESAFWSSFFTILISAFFLWIIQSFTKIPDVIESIRNIVEIVVDFVRFHIRKINIRFKQDQTKNNKSLFRSNDYSKSKEWMEYEVLVAQNPELFKNIGIFNIERDYKKIVTFETENNLKIGVIYHSPFHTLVVDMVYDENGRPFAYERMLSLSNPGSVAIVEFENRLIILKQFRHSIRDYQYAFVRGFNESGLSNIDNLTKEVYEELGICITQESILNLGLIYPDTGVTNNAANVFYCKTNTFPKKLEKHEGIIDFEILSISEFEKLIHSDVLVDGFTLAAYAKLKALKNNK</sequence>
<dbReference type="RefSeq" id="WP_134170788.1">
    <property type="nucleotide sequence ID" value="NZ_SODD01000041.1"/>
</dbReference>
<proteinExistence type="predicted"/>
<keyword evidence="4" id="KW-1185">Reference proteome</keyword>
<name>A0A4R7ZCQ3_9FIRM</name>
<dbReference type="Gene3D" id="3.90.79.10">
    <property type="entry name" value="Nucleoside Triphosphate Pyrophosphohydrolase"/>
    <property type="match status" value="1"/>
</dbReference>
<dbReference type="Proteomes" id="UP000294743">
    <property type="component" value="Unassembled WGS sequence"/>
</dbReference>
<evidence type="ECO:0000313" key="4">
    <source>
        <dbReference type="Proteomes" id="UP000294743"/>
    </source>
</evidence>
<feature type="transmembrane region" description="Helical" evidence="1">
    <location>
        <begin position="378"/>
        <end position="406"/>
    </location>
</feature>
<dbReference type="CDD" id="cd03424">
    <property type="entry name" value="NUDIX_ADPRase_Nudt5_UGPPase_Nudt14"/>
    <property type="match status" value="1"/>
</dbReference>
<dbReference type="AlphaFoldDB" id="A0A4R7ZCQ3"/>
<evidence type="ECO:0000313" key="3">
    <source>
        <dbReference type="EMBL" id="TDW13941.1"/>
    </source>
</evidence>
<gene>
    <name evidence="3" type="ORF">EDD63_1412</name>
</gene>
<keyword evidence="1" id="KW-0812">Transmembrane</keyword>
<keyword evidence="1" id="KW-0472">Membrane</keyword>
<dbReference type="EMBL" id="SODD01000041">
    <property type="protein sequence ID" value="TDW13941.1"/>
    <property type="molecule type" value="Genomic_DNA"/>
</dbReference>
<comment type="caution">
    <text evidence="3">The sequence shown here is derived from an EMBL/GenBank/DDBJ whole genome shotgun (WGS) entry which is preliminary data.</text>
</comment>
<dbReference type="PROSITE" id="PS51462">
    <property type="entry name" value="NUDIX"/>
    <property type="match status" value="1"/>
</dbReference>
<dbReference type="OrthoDB" id="1642915at2"/>
<feature type="domain" description="Nudix hydrolase" evidence="2">
    <location>
        <begin position="545"/>
        <end position="709"/>
    </location>
</feature>
<organism evidence="3 4">
    <name type="scientific">Breznakia blatticola</name>
    <dbReference type="NCBI Taxonomy" id="1754012"/>
    <lineage>
        <taxon>Bacteria</taxon>
        <taxon>Bacillati</taxon>
        <taxon>Bacillota</taxon>
        <taxon>Erysipelotrichia</taxon>
        <taxon>Erysipelotrichales</taxon>
        <taxon>Erysipelotrichaceae</taxon>
        <taxon>Breznakia</taxon>
    </lineage>
</organism>
<keyword evidence="1" id="KW-1133">Transmembrane helix</keyword>